<feature type="compositionally biased region" description="Basic residues" evidence="6">
    <location>
        <begin position="426"/>
        <end position="436"/>
    </location>
</feature>
<dbReference type="SMART" id="SM00931">
    <property type="entry name" value="NOSIC"/>
    <property type="match status" value="1"/>
</dbReference>
<keyword evidence="4" id="KW-0539">Nucleus</keyword>
<dbReference type="InterPro" id="IPR012974">
    <property type="entry name" value="NOP58/56_N"/>
</dbReference>
<dbReference type="PANTHER" id="PTHR10894">
    <property type="entry name" value="NUCLEOLAR PROTEIN 5 NUCLEOLAR PROTEIN NOP5 NOP58"/>
    <property type="match status" value="1"/>
</dbReference>
<gene>
    <name evidence="8" type="ORF">LAZ67_1002468</name>
</gene>
<dbReference type="PROSITE" id="PS51358">
    <property type="entry name" value="NOP"/>
    <property type="match status" value="1"/>
</dbReference>
<reference evidence="8 9" key="1">
    <citation type="submission" date="2022-01" db="EMBL/GenBank/DDBJ databases">
        <title>A chromosomal length assembly of Cordylochernes scorpioides.</title>
        <authorList>
            <person name="Zeh D."/>
            <person name="Zeh J."/>
        </authorList>
    </citation>
    <scope>NUCLEOTIDE SEQUENCE [LARGE SCALE GENOMIC DNA]</scope>
    <source>
        <strain evidence="8">IN4F17</strain>
        <tissue evidence="8">Whole Body</tissue>
    </source>
</reference>
<dbReference type="InterPro" id="IPR036070">
    <property type="entry name" value="Nop_dom_sf"/>
</dbReference>
<feature type="region of interest" description="Disordered" evidence="6">
    <location>
        <begin position="426"/>
        <end position="548"/>
    </location>
</feature>
<organism evidence="8 9">
    <name type="scientific">Cordylochernes scorpioides</name>
    <dbReference type="NCBI Taxonomy" id="51811"/>
    <lineage>
        <taxon>Eukaryota</taxon>
        <taxon>Metazoa</taxon>
        <taxon>Ecdysozoa</taxon>
        <taxon>Arthropoda</taxon>
        <taxon>Chelicerata</taxon>
        <taxon>Arachnida</taxon>
        <taxon>Pseudoscorpiones</taxon>
        <taxon>Cheliferoidea</taxon>
        <taxon>Chernetidae</taxon>
        <taxon>Cordylochernes</taxon>
    </lineage>
</organism>
<dbReference type="SUPFAM" id="SSF89124">
    <property type="entry name" value="Nop domain"/>
    <property type="match status" value="1"/>
</dbReference>
<dbReference type="Gene3D" id="1.10.287.4070">
    <property type="match status" value="1"/>
</dbReference>
<evidence type="ECO:0000256" key="5">
    <source>
        <dbReference type="ARBA" id="ARBA00040742"/>
    </source>
</evidence>
<feature type="compositionally biased region" description="Acidic residues" evidence="6">
    <location>
        <begin position="464"/>
        <end position="477"/>
    </location>
</feature>
<comment type="subcellular location">
    <subcellularLocation>
        <location evidence="1">Nucleus</location>
        <location evidence="1">Nucleolus</location>
    </subcellularLocation>
</comment>
<proteinExistence type="inferred from homology"/>
<sequence>MQHYLLFVNYSGFSLFRLKEFDSIAALSKEVQANIKDYSTFKTIMNLEAFQPFTGSTHCVAYHQAMMEGKMNTELQTFLEKNLPSNVVLCLENRKLAVIIKETFKISVLTTGICLELYDGICKHFPKFVPKLNKEDRLKLKLGAVHLITRTTLRFNPNSNDNLLIQNIGILDQLDKTINTWAMRLREWYSTHFPELYPIVPDNYKFSKLVTVIKDRKTLDGSKLEEIMEIVEDEDKAKQIIEAAKTSMGVDMVDLDLYQQEHFAQKVTSLMEYRKHSAGYLKDKMNTIAPSLAALVGEAVGARLIARAGSLTKLAKCPGSTIQVLGAEKALFRAIKSKGNTPKYGLLYNSTFISKANFKNKGRISRFLANKCAIASRIDSLSGQFLRDQVEERLKFLEGGPIPRKNEEVMLEALMKEEEELAKAKAAKKEKKKKKRETSDMLNEEETAEEEMPKKKKKKSHQAEEEEEEVQEEVVEDDVPKKKKKKKKSAHTSEEEVTEAEPEPEVEPKKKHKKNKAMNGNCTQEEETMEPAVGELVKKKKKKKSQAS</sequence>
<dbReference type="PANTHER" id="PTHR10894:SF0">
    <property type="entry name" value="NUCLEOLAR PROTEIN 56"/>
    <property type="match status" value="1"/>
</dbReference>
<dbReference type="Pfam" id="PF01798">
    <property type="entry name" value="Nop"/>
    <property type="match status" value="1"/>
</dbReference>
<dbReference type="Pfam" id="PF08156">
    <property type="entry name" value="NOP5NT"/>
    <property type="match status" value="1"/>
</dbReference>
<evidence type="ECO:0000256" key="6">
    <source>
        <dbReference type="SAM" id="MobiDB-lite"/>
    </source>
</evidence>
<dbReference type="InterPro" id="IPR002687">
    <property type="entry name" value="Nop_dom"/>
</dbReference>
<keyword evidence="9" id="KW-1185">Reference proteome</keyword>
<evidence type="ECO:0000313" key="9">
    <source>
        <dbReference type="Proteomes" id="UP001235939"/>
    </source>
</evidence>
<dbReference type="Proteomes" id="UP001235939">
    <property type="component" value="Chromosome 01"/>
</dbReference>
<feature type="compositionally biased region" description="Basic residues" evidence="6">
    <location>
        <begin position="481"/>
        <end position="490"/>
    </location>
</feature>
<evidence type="ECO:0000256" key="3">
    <source>
        <dbReference type="ARBA" id="ARBA00022517"/>
    </source>
</evidence>
<feature type="domain" description="Nop" evidence="7">
    <location>
        <begin position="288"/>
        <end position="416"/>
    </location>
</feature>
<evidence type="ECO:0000256" key="1">
    <source>
        <dbReference type="ARBA" id="ARBA00004604"/>
    </source>
</evidence>
<comment type="similarity">
    <text evidence="2">Belongs to the NOP5/NOP56 family.</text>
</comment>
<dbReference type="InterPro" id="IPR012976">
    <property type="entry name" value="NOSIC"/>
</dbReference>
<dbReference type="InterPro" id="IPR042239">
    <property type="entry name" value="Nop_C"/>
</dbReference>
<name>A0ABY6K0W5_9ARAC</name>
<dbReference type="InterPro" id="IPR045056">
    <property type="entry name" value="Nop56/Nop58"/>
</dbReference>
<evidence type="ECO:0000259" key="7">
    <source>
        <dbReference type="PROSITE" id="PS51358"/>
    </source>
</evidence>
<feature type="compositionally biased region" description="Basic residues" evidence="6">
    <location>
        <begin position="538"/>
        <end position="548"/>
    </location>
</feature>
<feature type="compositionally biased region" description="Acidic residues" evidence="6">
    <location>
        <begin position="495"/>
        <end position="505"/>
    </location>
</feature>
<feature type="non-terminal residue" evidence="8">
    <location>
        <position position="1"/>
    </location>
</feature>
<evidence type="ECO:0000256" key="2">
    <source>
        <dbReference type="ARBA" id="ARBA00009211"/>
    </source>
</evidence>
<accession>A0ABY6K0W5</accession>
<keyword evidence="3" id="KW-0690">Ribosome biogenesis</keyword>
<dbReference type="Gene3D" id="1.10.246.90">
    <property type="entry name" value="Nop domain"/>
    <property type="match status" value="1"/>
</dbReference>
<dbReference type="EMBL" id="CP092863">
    <property type="protein sequence ID" value="UYV60825.1"/>
    <property type="molecule type" value="Genomic_DNA"/>
</dbReference>
<evidence type="ECO:0000256" key="4">
    <source>
        <dbReference type="ARBA" id="ARBA00023242"/>
    </source>
</evidence>
<evidence type="ECO:0000313" key="8">
    <source>
        <dbReference type="EMBL" id="UYV60825.1"/>
    </source>
</evidence>
<protein>
    <recommendedName>
        <fullName evidence="5">Nucleolar protein 56</fullName>
    </recommendedName>
</protein>